<feature type="region of interest" description="Disordered" evidence="1">
    <location>
        <begin position="1"/>
        <end position="64"/>
    </location>
</feature>
<protein>
    <submittedName>
        <fullName evidence="2">Uncharacterized protein</fullName>
    </submittedName>
</protein>
<dbReference type="Proteomes" id="UP000021053">
    <property type="component" value="Unassembled WGS sequence"/>
</dbReference>
<accession>A0A010YJT7</accession>
<gene>
    <name evidence="2" type="ORF">CryarDRAFT_1590</name>
</gene>
<dbReference type="AlphaFoldDB" id="A0A010YJT7"/>
<feature type="compositionally biased region" description="Basic and acidic residues" evidence="1">
    <location>
        <begin position="34"/>
        <end position="43"/>
    </location>
</feature>
<keyword evidence="3" id="KW-1185">Reference proteome</keyword>
<sequence>MRRRPSTRPQRPADPHALADRTREGGPALLRAVHASDDHEPIADRGVASPPAASPPTYKEINIC</sequence>
<evidence type="ECO:0000313" key="3">
    <source>
        <dbReference type="Proteomes" id="UP000021053"/>
    </source>
</evidence>
<organism evidence="2 3">
    <name type="scientific">Cryptosporangium arvum DSM 44712</name>
    <dbReference type="NCBI Taxonomy" id="927661"/>
    <lineage>
        <taxon>Bacteria</taxon>
        <taxon>Bacillati</taxon>
        <taxon>Actinomycetota</taxon>
        <taxon>Actinomycetes</taxon>
        <taxon>Cryptosporangiales</taxon>
        <taxon>Cryptosporangiaceae</taxon>
        <taxon>Cryptosporangium</taxon>
    </lineage>
</organism>
<dbReference type="EMBL" id="JFBT01000001">
    <property type="protein sequence ID" value="EXG80510.1"/>
    <property type="molecule type" value="Genomic_DNA"/>
</dbReference>
<evidence type="ECO:0000256" key="1">
    <source>
        <dbReference type="SAM" id="MobiDB-lite"/>
    </source>
</evidence>
<proteinExistence type="predicted"/>
<name>A0A010YJT7_9ACTN</name>
<dbReference type="HOGENOM" id="CLU_2860180_0_0_11"/>
<comment type="caution">
    <text evidence="2">The sequence shown here is derived from an EMBL/GenBank/DDBJ whole genome shotgun (WGS) entry which is preliminary data.</text>
</comment>
<evidence type="ECO:0000313" key="2">
    <source>
        <dbReference type="EMBL" id="EXG80510.1"/>
    </source>
</evidence>
<feature type="compositionally biased region" description="Basic and acidic residues" evidence="1">
    <location>
        <begin position="11"/>
        <end position="24"/>
    </location>
</feature>
<reference evidence="2 3" key="1">
    <citation type="submission" date="2013-07" db="EMBL/GenBank/DDBJ databases">
        <authorList>
            <consortium name="DOE Joint Genome Institute"/>
            <person name="Eisen J."/>
            <person name="Huntemann M."/>
            <person name="Han J."/>
            <person name="Chen A."/>
            <person name="Kyrpides N."/>
            <person name="Mavromatis K."/>
            <person name="Markowitz V."/>
            <person name="Palaniappan K."/>
            <person name="Ivanova N."/>
            <person name="Schaumberg A."/>
            <person name="Pati A."/>
            <person name="Liolios K."/>
            <person name="Nordberg H.P."/>
            <person name="Cantor M.N."/>
            <person name="Hua S.X."/>
            <person name="Woyke T."/>
        </authorList>
    </citation>
    <scope>NUCLEOTIDE SEQUENCE [LARGE SCALE GENOMIC DNA]</scope>
    <source>
        <strain evidence="2 3">DSM 44712</strain>
    </source>
</reference>